<dbReference type="Pfam" id="PF08241">
    <property type="entry name" value="Methyltransf_11"/>
    <property type="match status" value="1"/>
</dbReference>
<reference evidence="2 3" key="1">
    <citation type="submission" date="2020-08" db="EMBL/GenBank/DDBJ databases">
        <title>Genomic Encyclopedia of Type Strains, Phase IV (KMG-IV): sequencing the most valuable type-strain genomes for metagenomic binning, comparative biology and taxonomic classification.</title>
        <authorList>
            <person name="Goeker M."/>
        </authorList>
    </citation>
    <scope>NUCLEOTIDE SEQUENCE [LARGE SCALE GENOMIC DNA]</scope>
    <source>
        <strain evidence="2 3">DSM 21769</strain>
    </source>
</reference>
<dbReference type="InterPro" id="IPR013216">
    <property type="entry name" value="Methyltransf_11"/>
</dbReference>
<dbReference type="GO" id="GO:0032259">
    <property type="term" value="P:methylation"/>
    <property type="evidence" value="ECO:0007669"/>
    <property type="project" value="UniProtKB-KW"/>
</dbReference>
<dbReference type="RefSeq" id="WP_343069447.1">
    <property type="nucleotide sequence ID" value="NZ_JACHHJ010000002.1"/>
</dbReference>
<dbReference type="AlphaFoldDB" id="A0A841PYX6"/>
<evidence type="ECO:0000313" key="3">
    <source>
        <dbReference type="Proteomes" id="UP000568839"/>
    </source>
</evidence>
<dbReference type="InterPro" id="IPR029063">
    <property type="entry name" value="SAM-dependent_MTases_sf"/>
</dbReference>
<sequence>MALNRFPKVYDSLMKPMEKLKFGNIRRNLLEKAEGHVLEIGSGTGVNFSYYDQADQVMAIEADPMMREKSMEKAKKVNVPIEVIIADGERLPFADDQFDTVVATLVFCTIADPDRALQEVRRVCKRNGRVLFFEHVRVDRSLLGRIQDLATPVWKRLFDGCHLNRHTLQRVQQAGFNITKIEKHFMNIFYVAETRNHKGREFT</sequence>
<keyword evidence="2" id="KW-0489">Methyltransferase</keyword>
<gene>
    <name evidence="2" type="ORF">HNR44_001951</name>
</gene>
<dbReference type="PANTHER" id="PTHR45036">
    <property type="entry name" value="METHYLTRANSFERASE LIKE 7B"/>
    <property type="match status" value="1"/>
</dbReference>
<comment type="caution">
    <text evidence="2">The sequence shown here is derived from an EMBL/GenBank/DDBJ whole genome shotgun (WGS) entry which is preliminary data.</text>
</comment>
<proteinExistence type="predicted"/>
<dbReference type="Proteomes" id="UP000568839">
    <property type="component" value="Unassembled WGS sequence"/>
</dbReference>
<dbReference type="PANTHER" id="PTHR45036:SF1">
    <property type="entry name" value="METHYLTRANSFERASE LIKE 7A"/>
    <property type="match status" value="1"/>
</dbReference>
<keyword evidence="2" id="KW-0808">Transferase</keyword>
<name>A0A841PYX6_9BACL</name>
<dbReference type="GO" id="GO:0008757">
    <property type="term" value="F:S-adenosylmethionine-dependent methyltransferase activity"/>
    <property type="evidence" value="ECO:0007669"/>
    <property type="project" value="InterPro"/>
</dbReference>
<dbReference type="CDD" id="cd02440">
    <property type="entry name" value="AdoMet_MTases"/>
    <property type="match status" value="1"/>
</dbReference>
<feature type="domain" description="Methyltransferase type 11" evidence="1">
    <location>
        <begin position="38"/>
        <end position="132"/>
    </location>
</feature>
<protein>
    <submittedName>
        <fullName evidence="2">Ubiquinone/menaquinone biosynthesis C-methylase UbiE</fullName>
    </submittedName>
</protein>
<keyword evidence="2" id="KW-0830">Ubiquinone</keyword>
<dbReference type="Gene3D" id="3.40.50.150">
    <property type="entry name" value="Vaccinia Virus protein VP39"/>
    <property type="match status" value="1"/>
</dbReference>
<keyword evidence="3" id="KW-1185">Reference proteome</keyword>
<evidence type="ECO:0000259" key="1">
    <source>
        <dbReference type="Pfam" id="PF08241"/>
    </source>
</evidence>
<accession>A0A841PYX6</accession>
<organism evidence="2 3">
    <name type="scientific">Geomicrobium halophilum</name>
    <dbReference type="NCBI Taxonomy" id="549000"/>
    <lineage>
        <taxon>Bacteria</taxon>
        <taxon>Bacillati</taxon>
        <taxon>Bacillota</taxon>
        <taxon>Bacilli</taxon>
        <taxon>Bacillales</taxon>
        <taxon>Geomicrobium</taxon>
    </lineage>
</organism>
<dbReference type="EMBL" id="JACHHJ010000002">
    <property type="protein sequence ID" value="MBB6449973.1"/>
    <property type="molecule type" value="Genomic_DNA"/>
</dbReference>
<dbReference type="SUPFAM" id="SSF53335">
    <property type="entry name" value="S-adenosyl-L-methionine-dependent methyltransferases"/>
    <property type="match status" value="1"/>
</dbReference>
<evidence type="ECO:0000313" key="2">
    <source>
        <dbReference type="EMBL" id="MBB6449973.1"/>
    </source>
</evidence>
<dbReference type="InterPro" id="IPR052356">
    <property type="entry name" value="Thiol_S-MT"/>
</dbReference>